<dbReference type="Proteomes" id="UP001060170">
    <property type="component" value="Chromosome 8"/>
</dbReference>
<gene>
    <name evidence="1" type="ORF">MJO28_008536</name>
</gene>
<sequence length="97" mass="10535">MSLGMVTGKEMAEQADARYPFQCTSIHPAGFCGQKQGYQTYTMFPATLSGHHSSCAHKGVKTTWCCRQNSIEFIAPNTVSQGNIYGPHGQCTHGHAL</sequence>
<dbReference type="EMBL" id="CM045872">
    <property type="protein sequence ID" value="KAI7949715.1"/>
    <property type="molecule type" value="Genomic_DNA"/>
</dbReference>
<keyword evidence="2" id="KW-1185">Reference proteome</keyword>
<protein>
    <submittedName>
        <fullName evidence="1">Uncharacterized protein</fullName>
    </submittedName>
</protein>
<organism evidence="1 2">
    <name type="scientific">Puccinia striiformis f. sp. tritici</name>
    <dbReference type="NCBI Taxonomy" id="168172"/>
    <lineage>
        <taxon>Eukaryota</taxon>
        <taxon>Fungi</taxon>
        <taxon>Dikarya</taxon>
        <taxon>Basidiomycota</taxon>
        <taxon>Pucciniomycotina</taxon>
        <taxon>Pucciniomycetes</taxon>
        <taxon>Pucciniales</taxon>
        <taxon>Pucciniaceae</taxon>
        <taxon>Puccinia</taxon>
    </lineage>
</organism>
<evidence type="ECO:0000313" key="2">
    <source>
        <dbReference type="Proteomes" id="UP001060170"/>
    </source>
</evidence>
<comment type="caution">
    <text evidence="1">The sequence shown here is derived from an EMBL/GenBank/DDBJ whole genome shotgun (WGS) entry which is preliminary data.</text>
</comment>
<proteinExistence type="predicted"/>
<reference evidence="2" key="2">
    <citation type="journal article" date="2018" name="Mol. Plant Microbe Interact.">
        <title>Genome sequence resources for the wheat stripe rust pathogen (Puccinia striiformis f. sp. tritici) and the barley stripe rust pathogen (Puccinia striiformis f. sp. hordei).</title>
        <authorList>
            <person name="Xia C."/>
            <person name="Wang M."/>
            <person name="Yin C."/>
            <person name="Cornejo O.E."/>
            <person name="Hulbert S.H."/>
            <person name="Chen X."/>
        </authorList>
    </citation>
    <scope>NUCLEOTIDE SEQUENCE [LARGE SCALE GENOMIC DNA]</scope>
    <source>
        <strain evidence="2">93-210</strain>
    </source>
</reference>
<reference evidence="2" key="1">
    <citation type="journal article" date="2018" name="BMC Genomics">
        <title>Genomic insights into host adaptation between the wheat stripe rust pathogen (Puccinia striiformis f. sp. tritici) and the barley stripe rust pathogen (Puccinia striiformis f. sp. hordei).</title>
        <authorList>
            <person name="Xia C."/>
            <person name="Wang M."/>
            <person name="Yin C."/>
            <person name="Cornejo O.E."/>
            <person name="Hulbert S.H."/>
            <person name="Chen X."/>
        </authorList>
    </citation>
    <scope>NUCLEOTIDE SEQUENCE [LARGE SCALE GENOMIC DNA]</scope>
    <source>
        <strain evidence="2">93-210</strain>
    </source>
</reference>
<name>A0ACC0ECT0_9BASI</name>
<evidence type="ECO:0000313" key="1">
    <source>
        <dbReference type="EMBL" id="KAI7949715.1"/>
    </source>
</evidence>
<reference evidence="1 2" key="3">
    <citation type="journal article" date="2022" name="Microbiol. Spectr.">
        <title>Folding features and dynamics of 3D genome architecture in plant fungal pathogens.</title>
        <authorList>
            <person name="Xia C."/>
        </authorList>
    </citation>
    <scope>NUCLEOTIDE SEQUENCE [LARGE SCALE GENOMIC DNA]</scope>
    <source>
        <strain evidence="1 2">93-210</strain>
    </source>
</reference>
<accession>A0ACC0ECT0</accession>